<feature type="compositionally biased region" description="Polar residues" evidence="1">
    <location>
        <begin position="413"/>
        <end position="432"/>
    </location>
</feature>
<dbReference type="GO" id="GO:0003723">
    <property type="term" value="F:RNA binding"/>
    <property type="evidence" value="ECO:0007669"/>
    <property type="project" value="InterPro"/>
</dbReference>
<dbReference type="EMBL" id="JAHRHJ020000005">
    <property type="protein sequence ID" value="KAH9314018.1"/>
    <property type="molecule type" value="Genomic_DNA"/>
</dbReference>
<dbReference type="AlphaFoldDB" id="A0AA38G3A2"/>
<accession>A0AA38G3A2</accession>
<evidence type="ECO:0000313" key="4">
    <source>
        <dbReference type="Proteomes" id="UP000824469"/>
    </source>
</evidence>
<evidence type="ECO:0000259" key="2">
    <source>
        <dbReference type="Pfam" id="PF11955"/>
    </source>
</evidence>
<name>A0AA38G3A2_TAXCH</name>
<evidence type="ECO:0000313" key="3">
    <source>
        <dbReference type="EMBL" id="KAH9314018.1"/>
    </source>
</evidence>
<dbReference type="InterPro" id="IPR021099">
    <property type="entry name" value="PORR_domain"/>
</dbReference>
<dbReference type="Proteomes" id="UP000824469">
    <property type="component" value="Unassembled WGS sequence"/>
</dbReference>
<dbReference type="Pfam" id="PF11955">
    <property type="entry name" value="PORR"/>
    <property type="match status" value="1"/>
</dbReference>
<proteinExistence type="predicted"/>
<organism evidence="3 4">
    <name type="scientific">Taxus chinensis</name>
    <name type="common">Chinese yew</name>
    <name type="synonym">Taxus wallichiana var. chinensis</name>
    <dbReference type="NCBI Taxonomy" id="29808"/>
    <lineage>
        <taxon>Eukaryota</taxon>
        <taxon>Viridiplantae</taxon>
        <taxon>Streptophyta</taxon>
        <taxon>Embryophyta</taxon>
        <taxon>Tracheophyta</taxon>
        <taxon>Spermatophyta</taxon>
        <taxon>Pinopsida</taxon>
        <taxon>Pinidae</taxon>
        <taxon>Conifers II</taxon>
        <taxon>Cupressales</taxon>
        <taxon>Taxaceae</taxon>
        <taxon>Taxus</taxon>
    </lineage>
</organism>
<protein>
    <recommendedName>
        <fullName evidence="2">PORR domain-containing protein</fullName>
    </recommendedName>
</protein>
<feature type="domain" description="PORR" evidence="2">
    <location>
        <begin position="43"/>
        <end position="377"/>
    </location>
</feature>
<sequence>MASCLKCNGTYIRNSVYCTSSMLHDWWGLRCKTTSAQYVLQRTRDPTFEKLMDKHKKLLTVVLVQTIVLGSREKSLPFQYLSRLQNKLRLKRGAGSFLKKYPHIFEVYKHPMKGNLWFRLTPKAMDIVNAEDQAIKDSQPLVIERLKKLLMISTDGVLPLKALLKVSRPLGLPDDFEDSIITENPHCFRWIRGITRDNDMVGLVSRDPSLAVTAVDEWRNAYHTREELEKDKEIRYGFKHQYPPGFRINRGYRDKVKKWQKLSYWSPYQDISLVRIRSKGGIKPLEKRAVAILHEFLSLTVEKMAQVEQISHFRKPFNIKLNIRDLFLDHPGIFYLCTKGNIHTIFLREAYRRGRLIERNPVHELRQKTLELVELGRRCMDLQSLSDEAKASLERSKENSEQVADTKEKQVELSDSSCQSEFWDSDCGSMNDSSEDREAEEWDVESDASDWSET</sequence>
<dbReference type="OMA" id="CCRENCA"/>
<comment type="caution">
    <text evidence="3">The sequence shown here is derived from an EMBL/GenBank/DDBJ whole genome shotgun (WGS) entry which is preliminary data.</text>
</comment>
<feature type="compositionally biased region" description="Basic and acidic residues" evidence="1">
    <location>
        <begin position="390"/>
        <end position="412"/>
    </location>
</feature>
<reference evidence="3 4" key="1">
    <citation type="journal article" date="2021" name="Nat. Plants">
        <title>The Taxus genome provides insights into paclitaxel biosynthesis.</title>
        <authorList>
            <person name="Xiong X."/>
            <person name="Gou J."/>
            <person name="Liao Q."/>
            <person name="Li Y."/>
            <person name="Zhou Q."/>
            <person name="Bi G."/>
            <person name="Li C."/>
            <person name="Du R."/>
            <person name="Wang X."/>
            <person name="Sun T."/>
            <person name="Guo L."/>
            <person name="Liang H."/>
            <person name="Lu P."/>
            <person name="Wu Y."/>
            <person name="Zhang Z."/>
            <person name="Ro D.K."/>
            <person name="Shang Y."/>
            <person name="Huang S."/>
            <person name="Yan J."/>
        </authorList>
    </citation>
    <scope>NUCLEOTIDE SEQUENCE [LARGE SCALE GENOMIC DNA]</scope>
    <source>
        <strain evidence="3">Ta-2019</strain>
    </source>
</reference>
<feature type="compositionally biased region" description="Acidic residues" evidence="1">
    <location>
        <begin position="433"/>
        <end position="454"/>
    </location>
</feature>
<evidence type="ECO:0000256" key="1">
    <source>
        <dbReference type="SAM" id="MobiDB-lite"/>
    </source>
</evidence>
<dbReference type="PANTHER" id="PTHR31476:SF15">
    <property type="entry name" value="ASSOCIATED SALT-INDUCIBLE PROTEIN, PUTATIVE-RELATED"/>
    <property type="match status" value="1"/>
</dbReference>
<gene>
    <name evidence="3" type="ORF">KI387_022645</name>
</gene>
<dbReference type="InterPro" id="IPR045040">
    <property type="entry name" value="PORR_fam"/>
</dbReference>
<dbReference type="PANTHER" id="PTHR31476">
    <property type="entry name" value="PROTEIN WHAT'S THIS FACTOR 1 HOMOLOG, CHLOROPLASTIC"/>
    <property type="match status" value="1"/>
</dbReference>
<keyword evidence="4" id="KW-1185">Reference proteome</keyword>
<feature type="region of interest" description="Disordered" evidence="1">
    <location>
        <begin position="390"/>
        <end position="454"/>
    </location>
</feature>